<dbReference type="SMART" id="SM00418">
    <property type="entry name" value="HTH_ARSR"/>
    <property type="match status" value="1"/>
</dbReference>
<evidence type="ECO:0000256" key="1">
    <source>
        <dbReference type="ARBA" id="ARBA00023015"/>
    </source>
</evidence>
<dbReference type="Proteomes" id="UP000287101">
    <property type="component" value="Unassembled WGS sequence"/>
</dbReference>
<dbReference type="InterPro" id="IPR001845">
    <property type="entry name" value="HTH_ArsR_DNA-bd_dom"/>
</dbReference>
<evidence type="ECO:0000313" key="6">
    <source>
        <dbReference type="Proteomes" id="UP000287101"/>
    </source>
</evidence>
<dbReference type="InterPro" id="IPR036390">
    <property type="entry name" value="WH_DNA-bd_sf"/>
</dbReference>
<reference evidence="5 6" key="1">
    <citation type="submission" date="2017-05" db="EMBL/GenBank/DDBJ databases">
        <title>Vagococcus spp. assemblies.</title>
        <authorList>
            <person name="Gulvik C.A."/>
        </authorList>
    </citation>
    <scope>NUCLEOTIDE SEQUENCE [LARGE SCALE GENOMIC DNA]</scope>
    <source>
        <strain evidence="5 6">CCUG 41755</strain>
    </source>
</reference>
<dbReference type="InterPro" id="IPR011991">
    <property type="entry name" value="ArsR-like_HTH"/>
</dbReference>
<dbReference type="GO" id="GO:0003677">
    <property type="term" value="F:DNA binding"/>
    <property type="evidence" value="ECO:0007669"/>
    <property type="project" value="UniProtKB-KW"/>
</dbReference>
<dbReference type="CDD" id="cd00090">
    <property type="entry name" value="HTH_ARSR"/>
    <property type="match status" value="1"/>
</dbReference>
<keyword evidence="2" id="KW-0238">DNA-binding</keyword>
<dbReference type="NCBIfam" id="NF033788">
    <property type="entry name" value="HTH_metalloreg"/>
    <property type="match status" value="1"/>
</dbReference>
<gene>
    <name evidence="5" type="ORF">CBF31_05200</name>
</gene>
<organism evidence="5 6">
    <name type="scientific">Vagococcus fessus</name>
    <dbReference type="NCBI Taxonomy" id="120370"/>
    <lineage>
        <taxon>Bacteria</taxon>
        <taxon>Bacillati</taxon>
        <taxon>Bacillota</taxon>
        <taxon>Bacilli</taxon>
        <taxon>Lactobacillales</taxon>
        <taxon>Enterococcaceae</taxon>
        <taxon>Vagococcus</taxon>
    </lineage>
</organism>
<dbReference type="InterPro" id="IPR036388">
    <property type="entry name" value="WH-like_DNA-bd_sf"/>
</dbReference>
<dbReference type="Pfam" id="PF01022">
    <property type="entry name" value="HTH_5"/>
    <property type="match status" value="1"/>
</dbReference>
<evidence type="ECO:0000256" key="2">
    <source>
        <dbReference type="ARBA" id="ARBA00023125"/>
    </source>
</evidence>
<sequence length="104" mass="11636">MTKLEATDEMIAEASQLYKALSDSTRIKILTLLSQGERNVSGIVEALGLEQSNVSHQLKLLRNANLVKTRKEGKTVYYALDDQHVLDILGQTFKHVSHSPKCKK</sequence>
<dbReference type="PANTHER" id="PTHR43132">
    <property type="entry name" value="ARSENICAL RESISTANCE OPERON REPRESSOR ARSR-RELATED"/>
    <property type="match status" value="1"/>
</dbReference>
<feature type="domain" description="HTH arsR-type" evidence="4">
    <location>
        <begin position="6"/>
        <end position="100"/>
    </location>
</feature>
<dbReference type="AlphaFoldDB" id="A0A430A7M5"/>
<dbReference type="Gene3D" id="1.10.10.10">
    <property type="entry name" value="Winged helix-like DNA-binding domain superfamily/Winged helix DNA-binding domain"/>
    <property type="match status" value="1"/>
</dbReference>
<protein>
    <submittedName>
        <fullName evidence="5">Transcriptional regulator</fullName>
    </submittedName>
</protein>
<dbReference type="RefSeq" id="WP_126831328.1">
    <property type="nucleotide sequence ID" value="NZ_CBCRYB010000004.1"/>
</dbReference>
<dbReference type="SUPFAM" id="SSF46785">
    <property type="entry name" value="Winged helix' DNA-binding domain"/>
    <property type="match status" value="1"/>
</dbReference>
<dbReference type="OrthoDB" id="9794330at2"/>
<comment type="caution">
    <text evidence="5">The sequence shown here is derived from an EMBL/GenBank/DDBJ whole genome shotgun (WGS) entry which is preliminary data.</text>
</comment>
<dbReference type="PANTHER" id="PTHR43132:SF6">
    <property type="entry name" value="HTH-TYPE TRANSCRIPTIONAL REPRESSOR CZRA"/>
    <property type="match status" value="1"/>
</dbReference>
<dbReference type="EMBL" id="NGJY01000002">
    <property type="protein sequence ID" value="RSU03116.1"/>
    <property type="molecule type" value="Genomic_DNA"/>
</dbReference>
<accession>A0A430A7M5</accession>
<keyword evidence="1" id="KW-0805">Transcription regulation</keyword>
<evidence type="ECO:0000259" key="4">
    <source>
        <dbReference type="PROSITE" id="PS50987"/>
    </source>
</evidence>
<dbReference type="InterPro" id="IPR051011">
    <property type="entry name" value="Metal_resp_trans_reg"/>
</dbReference>
<name>A0A430A7M5_9ENTE</name>
<dbReference type="PRINTS" id="PR00778">
    <property type="entry name" value="HTHARSR"/>
</dbReference>
<evidence type="ECO:0000256" key="3">
    <source>
        <dbReference type="ARBA" id="ARBA00023163"/>
    </source>
</evidence>
<evidence type="ECO:0000313" key="5">
    <source>
        <dbReference type="EMBL" id="RSU03116.1"/>
    </source>
</evidence>
<keyword evidence="6" id="KW-1185">Reference proteome</keyword>
<dbReference type="GO" id="GO:0003700">
    <property type="term" value="F:DNA-binding transcription factor activity"/>
    <property type="evidence" value="ECO:0007669"/>
    <property type="project" value="InterPro"/>
</dbReference>
<keyword evidence="3" id="KW-0804">Transcription</keyword>
<dbReference type="PROSITE" id="PS50987">
    <property type="entry name" value="HTH_ARSR_2"/>
    <property type="match status" value="1"/>
</dbReference>
<proteinExistence type="predicted"/>